<dbReference type="CDD" id="cd01949">
    <property type="entry name" value="GGDEF"/>
    <property type="match status" value="1"/>
</dbReference>
<comment type="caution">
    <text evidence="3">The sequence shown here is derived from an EMBL/GenBank/DDBJ whole genome shotgun (WGS) entry which is preliminary data.</text>
</comment>
<dbReference type="SMART" id="SM00267">
    <property type="entry name" value="GGDEF"/>
    <property type="match status" value="1"/>
</dbReference>
<dbReference type="InterPro" id="IPR050706">
    <property type="entry name" value="Cyclic-di-GMP_PDE-like"/>
</dbReference>
<dbReference type="PATRIC" id="fig|1268237.3.peg.1781"/>
<feature type="domain" description="GGDEF" evidence="2">
    <location>
        <begin position="227"/>
        <end position="357"/>
    </location>
</feature>
<keyword evidence="1" id="KW-1133">Transmembrane helix</keyword>
<dbReference type="InterPro" id="IPR000160">
    <property type="entry name" value="GGDEF_dom"/>
</dbReference>
<proteinExistence type="predicted"/>
<keyword evidence="1" id="KW-0472">Membrane</keyword>
<gene>
    <name evidence="3" type="ORF">G114_09047</name>
</gene>
<accession>N9U1K9</accession>
<dbReference type="eggNOG" id="COG2199">
    <property type="taxonomic scope" value="Bacteria"/>
</dbReference>
<dbReference type="OrthoDB" id="5855854at2"/>
<dbReference type="NCBIfam" id="TIGR00254">
    <property type="entry name" value="GGDEF"/>
    <property type="match status" value="1"/>
</dbReference>
<reference evidence="3 4" key="1">
    <citation type="journal article" date="2013" name="Genome Announc.">
        <title>Draft Genome Sequence of the Aeromonas diversa Type Strain.</title>
        <authorList>
            <person name="Farfan M."/>
            <person name="Spataro N."/>
            <person name="Sanglas A."/>
            <person name="Albarral V."/>
            <person name="Loren J.G."/>
            <person name="Bosch E."/>
            <person name="Fuste M.C."/>
        </authorList>
    </citation>
    <scope>NUCLEOTIDE SEQUENCE [LARGE SCALE GENOMIC DNA]</scope>
    <source>
        <strain evidence="3 4">2478-85</strain>
    </source>
</reference>
<dbReference type="PANTHER" id="PTHR33121:SF79">
    <property type="entry name" value="CYCLIC DI-GMP PHOSPHODIESTERASE PDED-RELATED"/>
    <property type="match status" value="1"/>
</dbReference>
<keyword evidence="1" id="KW-0812">Transmembrane</keyword>
<dbReference type="Gene3D" id="3.30.70.270">
    <property type="match status" value="1"/>
</dbReference>
<keyword evidence="4" id="KW-1185">Reference proteome</keyword>
<evidence type="ECO:0000313" key="3">
    <source>
        <dbReference type="EMBL" id="ENY72244.1"/>
    </source>
</evidence>
<dbReference type="EMBL" id="APVG01000019">
    <property type="protein sequence ID" value="ENY72244.1"/>
    <property type="molecule type" value="Genomic_DNA"/>
</dbReference>
<dbReference type="SUPFAM" id="SSF55073">
    <property type="entry name" value="Nucleotide cyclase"/>
    <property type="match status" value="1"/>
</dbReference>
<dbReference type="RefSeq" id="WP_005352006.1">
    <property type="nucleotide sequence ID" value="NZ_APVG01000019.1"/>
</dbReference>
<dbReference type="GO" id="GO:0071111">
    <property type="term" value="F:cyclic-guanylate-specific phosphodiesterase activity"/>
    <property type="evidence" value="ECO:0007669"/>
    <property type="project" value="InterPro"/>
</dbReference>
<name>N9U1K9_9GAMM</name>
<dbReference type="Pfam" id="PF00990">
    <property type="entry name" value="GGDEF"/>
    <property type="match status" value="1"/>
</dbReference>
<dbReference type="AlphaFoldDB" id="N9U1K9"/>
<organism evidence="3 4">
    <name type="scientific">Aeromonas diversa CDC 2478-85</name>
    <dbReference type="NCBI Taxonomy" id="1268237"/>
    <lineage>
        <taxon>Bacteria</taxon>
        <taxon>Pseudomonadati</taxon>
        <taxon>Pseudomonadota</taxon>
        <taxon>Gammaproteobacteria</taxon>
        <taxon>Aeromonadales</taxon>
        <taxon>Aeromonadaceae</taxon>
        <taxon>Aeromonas</taxon>
    </lineage>
</organism>
<dbReference type="PANTHER" id="PTHR33121">
    <property type="entry name" value="CYCLIC DI-GMP PHOSPHODIESTERASE PDEF"/>
    <property type="match status" value="1"/>
</dbReference>
<evidence type="ECO:0000259" key="2">
    <source>
        <dbReference type="PROSITE" id="PS50887"/>
    </source>
</evidence>
<dbReference type="Proteomes" id="UP000023775">
    <property type="component" value="Unassembled WGS sequence"/>
</dbReference>
<evidence type="ECO:0000256" key="1">
    <source>
        <dbReference type="SAM" id="Phobius"/>
    </source>
</evidence>
<protein>
    <recommendedName>
        <fullName evidence="2">GGDEF domain-containing protein</fullName>
    </recommendedName>
</protein>
<evidence type="ECO:0000313" key="4">
    <source>
        <dbReference type="Proteomes" id="UP000023775"/>
    </source>
</evidence>
<dbReference type="InterPro" id="IPR029787">
    <property type="entry name" value="Nucleotide_cyclase"/>
</dbReference>
<dbReference type="InterPro" id="IPR043128">
    <property type="entry name" value="Rev_trsase/Diguanyl_cyclase"/>
</dbReference>
<dbReference type="PROSITE" id="PS50887">
    <property type="entry name" value="GGDEF"/>
    <property type="match status" value="1"/>
</dbReference>
<feature type="transmembrane region" description="Helical" evidence="1">
    <location>
        <begin position="169"/>
        <end position="191"/>
    </location>
</feature>
<sequence length="556" mass="62723">MRRQLYNLLLCLTVLLFLVSSALTLYLEQKHERVVDYLYRTTYWNMIQLLLESQRFYDDLRLYRSGGLDLATLGLQYDLLWNRIDIFLVSEETAELRTKEGLAEVVRSLFANLKRLERGMDTGQLPEPALLGDLVERIGVDVRRIEAVQVRVLTGDEYKASVQQIRRDLLWLQLCQQVLVLAGVGLMLALIRANWQNRRLALMDTLTRLGNRRALYEALGPGWRRSDVGALVILDLKRFKQVNDQLGYQVGDRLLQTVARRLAAWPHGSAFRLGGDEFAVIVQRGGNGEEVAQWAESISQVIGGEFLTREHRITPRCRLGIALAQTGDDGASLLDHAILALDQAKRGDMGEVVFFQRRLAERLLQRQHRSRALLVWLDQGGRSPLEPECEPLLEEERLTARLLHLRWMPEGERCEPAWLDEAGMLERVVLPHVALLWRELPLPLVVRLAGVTPLSHLLDGCHGEQGRLIVALQDVGEWDEQLKTRLLAAGVSLALEEIGSRTALLIAQGWPVHYWLCGYQGPGREALQALASQLGLRVLTSGAGRRSDGSPDQAPA</sequence>